<dbReference type="NCBIfam" id="TIGR02937">
    <property type="entry name" value="sigma70-ECF"/>
    <property type="match status" value="1"/>
</dbReference>
<accession>A0A6N8FTE8</accession>
<evidence type="ECO:0000256" key="2">
    <source>
        <dbReference type="ARBA" id="ARBA00023082"/>
    </source>
</evidence>
<dbReference type="EMBL" id="NAPY01000007">
    <property type="protein sequence ID" value="MUL36024.1"/>
    <property type="molecule type" value="Genomic_DNA"/>
</dbReference>
<keyword evidence="3" id="KW-0238">DNA-binding</keyword>
<dbReference type="InterPro" id="IPR000943">
    <property type="entry name" value="RNA_pol_sigma70"/>
</dbReference>
<gene>
    <name evidence="6" type="ORF">BWI75_06570</name>
</gene>
<dbReference type="InterPro" id="IPR013324">
    <property type="entry name" value="RNA_pol_sigma_r3/r4-like"/>
</dbReference>
<evidence type="ECO:0000259" key="5">
    <source>
        <dbReference type="PROSITE" id="PS00715"/>
    </source>
</evidence>
<feature type="domain" description="RNA polymerase sigma-70" evidence="5">
    <location>
        <begin position="60"/>
        <end position="73"/>
    </location>
</feature>
<dbReference type="InterPro" id="IPR014284">
    <property type="entry name" value="RNA_pol_sigma-70_dom"/>
</dbReference>
<proteinExistence type="predicted"/>
<dbReference type="Gene3D" id="1.10.10.10">
    <property type="entry name" value="Winged helix-like DNA-binding domain superfamily/Winged helix DNA-binding domain"/>
    <property type="match status" value="2"/>
</dbReference>
<dbReference type="GO" id="GO:0016987">
    <property type="term" value="F:sigma factor activity"/>
    <property type="evidence" value="ECO:0007669"/>
    <property type="project" value="UniProtKB-KW"/>
</dbReference>
<dbReference type="Pfam" id="PF04539">
    <property type="entry name" value="Sigma70_r3"/>
    <property type="match status" value="1"/>
</dbReference>
<evidence type="ECO:0000256" key="4">
    <source>
        <dbReference type="ARBA" id="ARBA00023163"/>
    </source>
</evidence>
<dbReference type="InterPro" id="IPR007624">
    <property type="entry name" value="RNA_pol_sigma70_r3"/>
</dbReference>
<name>A0A6N8FTE8_9CHRO</name>
<dbReference type="OrthoDB" id="1185556at2"/>
<dbReference type="SUPFAM" id="SSF88946">
    <property type="entry name" value="Sigma2 domain of RNA polymerase sigma factors"/>
    <property type="match status" value="1"/>
</dbReference>
<dbReference type="GO" id="GO:0003677">
    <property type="term" value="F:DNA binding"/>
    <property type="evidence" value="ECO:0007669"/>
    <property type="project" value="UniProtKB-KW"/>
</dbReference>
<dbReference type="Proteomes" id="UP000441797">
    <property type="component" value="Unassembled WGS sequence"/>
</dbReference>
<evidence type="ECO:0000313" key="6">
    <source>
        <dbReference type="EMBL" id="MUL36024.1"/>
    </source>
</evidence>
<dbReference type="RefSeq" id="WP_105222355.1">
    <property type="nucleotide sequence ID" value="NZ_CAWNSU010000010.1"/>
</dbReference>
<dbReference type="Pfam" id="PF04542">
    <property type="entry name" value="Sigma70_r2"/>
    <property type="match status" value="1"/>
</dbReference>
<dbReference type="AlphaFoldDB" id="A0A6N8FTE8"/>
<dbReference type="InterPro" id="IPR007627">
    <property type="entry name" value="RNA_pol_sigma70_r2"/>
</dbReference>
<dbReference type="PANTHER" id="PTHR30385:SF4">
    <property type="entry name" value="RNA POLYMERASE SIGMA-E FACTOR"/>
    <property type="match status" value="1"/>
</dbReference>
<comment type="caution">
    <text evidence="6">The sequence shown here is derived from an EMBL/GenBank/DDBJ whole genome shotgun (WGS) entry which is preliminary data.</text>
</comment>
<dbReference type="Gene3D" id="1.20.120.1810">
    <property type="match status" value="1"/>
</dbReference>
<sequence length="261" mass="30133">MVLSNTVNPKELKQTSATLLRDYEQGRSQTIRNQLVTLHLGLARKEAHYWSNQCTESYEDLLQVGCMGLIRAVERFELSKGHAFSSFAVPYIRGEIQHYLRDKGVMVRIPRRWLTLQQQAVGVSQSLRQKYNRQPLDIEIAAALNVSVEEWQEVKLAWVNRAPLSLDMPIQESEEGTTCLGEIVPDQDYRSFQLAQEDRIRLQQSLYQLEKRTHEILKFVFLYDLTQKEVAEHLGISVVTVSRRVKKGLDCLKQLMVGTED</sequence>
<keyword evidence="4" id="KW-0804">Transcription</keyword>
<keyword evidence="7" id="KW-1185">Reference proteome</keyword>
<dbReference type="InterPro" id="IPR036388">
    <property type="entry name" value="WH-like_DNA-bd_sf"/>
</dbReference>
<evidence type="ECO:0000256" key="1">
    <source>
        <dbReference type="ARBA" id="ARBA00023015"/>
    </source>
</evidence>
<dbReference type="Pfam" id="PF04545">
    <property type="entry name" value="Sigma70_r4"/>
    <property type="match status" value="1"/>
</dbReference>
<organism evidence="6 7">
    <name type="scientific">Gloeocapsopsis dulcis AAB1 = 1H9</name>
    <dbReference type="NCBI Taxonomy" id="1433147"/>
    <lineage>
        <taxon>Bacteria</taxon>
        <taxon>Bacillati</taxon>
        <taxon>Cyanobacteriota</taxon>
        <taxon>Cyanophyceae</taxon>
        <taxon>Oscillatoriophycideae</taxon>
        <taxon>Chroococcales</taxon>
        <taxon>Chroococcaceae</taxon>
        <taxon>Gloeocapsopsis</taxon>
        <taxon>Gloeocapsopsis dulcis</taxon>
    </lineage>
</organism>
<reference evidence="6 7" key="1">
    <citation type="journal article" date="2019" name="Front. Microbiol.">
        <title>Genomic Features for Desiccation Tolerance and Sugar Biosynthesis in the Extremophile Gloeocapsopsis sp. UTEX B3054.</title>
        <authorList>
            <person name="Urrejola C."/>
            <person name="Alcorta J."/>
            <person name="Salas L."/>
            <person name="Vasquez M."/>
            <person name="Polz M.F."/>
            <person name="Vicuna R."/>
            <person name="Diez B."/>
        </authorList>
    </citation>
    <scope>NUCLEOTIDE SEQUENCE [LARGE SCALE GENOMIC DNA]</scope>
    <source>
        <strain evidence="6 7">1H9</strain>
    </source>
</reference>
<dbReference type="GO" id="GO:0006352">
    <property type="term" value="P:DNA-templated transcription initiation"/>
    <property type="evidence" value="ECO:0007669"/>
    <property type="project" value="InterPro"/>
</dbReference>
<keyword evidence="2" id="KW-0731">Sigma factor</keyword>
<evidence type="ECO:0000313" key="7">
    <source>
        <dbReference type="Proteomes" id="UP000441797"/>
    </source>
</evidence>
<evidence type="ECO:0000256" key="3">
    <source>
        <dbReference type="ARBA" id="ARBA00023125"/>
    </source>
</evidence>
<dbReference type="InterPro" id="IPR007630">
    <property type="entry name" value="RNA_pol_sigma70_r4"/>
</dbReference>
<protein>
    <submittedName>
        <fullName evidence="6">RNA polymerase subunit sigma</fullName>
    </submittedName>
</protein>
<keyword evidence="1" id="KW-0805">Transcription regulation</keyword>
<dbReference type="PANTHER" id="PTHR30385">
    <property type="entry name" value="SIGMA FACTOR F FLAGELLAR"/>
    <property type="match status" value="1"/>
</dbReference>
<dbReference type="SUPFAM" id="SSF88659">
    <property type="entry name" value="Sigma3 and sigma4 domains of RNA polymerase sigma factors"/>
    <property type="match status" value="2"/>
</dbReference>
<dbReference type="PROSITE" id="PS00715">
    <property type="entry name" value="SIGMA70_1"/>
    <property type="match status" value="1"/>
</dbReference>
<dbReference type="CDD" id="cd06171">
    <property type="entry name" value="Sigma70_r4"/>
    <property type="match status" value="1"/>
</dbReference>
<dbReference type="InterPro" id="IPR013325">
    <property type="entry name" value="RNA_pol_sigma_r2"/>
</dbReference>
<dbReference type="NCBIfam" id="NF005644">
    <property type="entry name" value="PRK07408.1"/>
    <property type="match status" value="1"/>
</dbReference>